<evidence type="ECO:0000313" key="1">
    <source>
        <dbReference type="EMBL" id="KKK47923.1"/>
    </source>
</evidence>
<dbReference type="EMBL" id="LAZR01069327">
    <property type="protein sequence ID" value="KKK47923.1"/>
    <property type="molecule type" value="Genomic_DNA"/>
</dbReference>
<sequence length="39" mass="4488">MRNLTDVFTEIELLRAAMRDVCRVMNVPLAEADRLAKLI</sequence>
<dbReference type="AlphaFoldDB" id="A0A0F8VU99"/>
<gene>
    <name evidence="1" type="ORF">LCGC14_3150320</name>
</gene>
<name>A0A0F8VU99_9ZZZZ</name>
<protein>
    <submittedName>
        <fullName evidence="1">Uncharacterized protein</fullName>
    </submittedName>
</protein>
<feature type="non-terminal residue" evidence="1">
    <location>
        <position position="39"/>
    </location>
</feature>
<dbReference type="InterPro" id="IPR041931">
    <property type="entry name" value="DNA_pol3_alpha_thumb_dom"/>
</dbReference>
<accession>A0A0F8VU99</accession>
<organism evidence="1">
    <name type="scientific">marine sediment metagenome</name>
    <dbReference type="NCBI Taxonomy" id="412755"/>
    <lineage>
        <taxon>unclassified sequences</taxon>
        <taxon>metagenomes</taxon>
        <taxon>ecological metagenomes</taxon>
    </lineage>
</organism>
<comment type="caution">
    <text evidence="1">The sequence shown here is derived from an EMBL/GenBank/DDBJ whole genome shotgun (WGS) entry which is preliminary data.</text>
</comment>
<proteinExistence type="predicted"/>
<reference evidence="1" key="1">
    <citation type="journal article" date="2015" name="Nature">
        <title>Complex archaea that bridge the gap between prokaryotes and eukaryotes.</title>
        <authorList>
            <person name="Spang A."/>
            <person name="Saw J.H."/>
            <person name="Jorgensen S.L."/>
            <person name="Zaremba-Niedzwiedzka K."/>
            <person name="Martijn J."/>
            <person name="Lind A.E."/>
            <person name="van Eijk R."/>
            <person name="Schleper C."/>
            <person name="Guy L."/>
            <person name="Ettema T.J."/>
        </authorList>
    </citation>
    <scope>NUCLEOTIDE SEQUENCE</scope>
</reference>
<dbReference type="Gene3D" id="1.10.10.1600">
    <property type="entry name" value="Bacterial DNA polymerase III alpha subunit, thumb domain"/>
    <property type="match status" value="1"/>
</dbReference>